<sequence length="52" mass="5858">MRFVIFIFVSNLSAAIPSMRPSVVYKIFHNSPSRNVESTLCRPLVEKGCCVL</sequence>
<gene>
    <name evidence="2" type="ORF">KC19_12G186400</name>
</gene>
<protein>
    <submittedName>
        <fullName evidence="2">Uncharacterized protein</fullName>
    </submittedName>
</protein>
<name>A0A8T0G992_CERPU</name>
<feature type="chain" id="PRO_5035911798" evidence="1">
    <location>
        <begin position="16"/>
        <end position="52"/>
    </location>
</feature>
<organism evidence="2 3">
    <name type="scientific">Ceratodon purpureus</name>
    <name type="common">Fire moss</name>
    <name type="synonym">Dicranum purpureum</name>
    <dbReference type="NCBI Taxonomy" id="3225"/>
    <lineage>
        <taxon>Eukaryota</taxon>
        <taxon>Viridiplantae</taxon>
        <taxon>Streptophyta</taxon>
        <taxon>Embryophyta</taxon>
        <taxon>Bryophyta</taxon>
        <taxon>Bryophytina</taxon>
        <taxon>Bryopsida</taxon>
        <taxon>Dicranidae</taxon>
        <taxon>Pseudoditrichales</taxon>
        <taxon>Ditrichaceae</taxon>
        <taxon>Ceratodon</taxon>
    </lineage>
</organism>
<comment type="caution">
    <text evidence="2">The sequence shown here is derived from an EMBL/GenBank/DDBJ whole genome shotgun (WGS) entry which is preliminary data.</text>
</comment>
<accession>A0A8T0G992</accession>
<proteinExistence type="predicted"/>
<evidence type="ECO:0000313" key="2">
    <source>
        <dbReference type="EMBL" id="KAG0555661.1"/>
    </source>
</evidence>
<dbReference type="Proteomes" id="UP000822688">
    <property type="component" value="Chromosome 12"/>
</dbReference>
<keyword evidence="1" id="KW-0732">Signal</keyword>
<evidence type="ECO:0000313" key="3">
    <source>
        <dbReference type="Proteomes" id="UP000822688"/>
    </source>
</evidence>
<evidence type="ECO:0000256" key="1">
    <source>
        <dbReference type="SAM" id="SignalP"/>
    </source>
</evidence>
<dbReference type="AlphaFoldDB" id="A0A8T0G992"/>
<feature type="signal peptide" evidence="1">
    <location>
        <begin position="1"/>
        <end position="15"/>
    </location>
</feature>
<reference evidence="2" key="1">
    <citation type="submission" date="2020-06" db="EMBL/GenBank/DDBJ databases">
        <title>WGS assembly of Ceratodon purpureus strain R40.</title>
        <authorList>
            <person name="Carey S.B."/>
            <person name="Jenkins J."/>
            <person name="Shu S."/>
            <person name="Lovell J.T."/>
            <person name="Sreedasyam A."/>
            <person name="Maumus F."/>
            <person name="Tiley G.P."/>
            <person name="Fernandez-Pozo N."/>
            <person name="Barry K."/>
            <person name="Chen C."/>
            <person name="Wang M."/>
            <person name="Lipzen A."/>
            <person name="Daum C."/>
            <person name="Saski C.A."/>
            <person name="Payton A.C."/>
            <person name="Mcbreen J.C."/>
            <person name="Conrad R.E."/>
            <person name="Kollar L.M."/>
            <person name="Olsson S."/>
            <person name="Huttunen S."/>
            <person name="Landis J.B."/>
            <person name="Wickett N.J."/>
            <person name="Johnson M.G."/>
            <person name="Rensing S.A."/>
            <person name="Grimwood J."/>
            <person name="Schmutz J."/>
            <person name="Mcdaniel S.F."/>
        </authorList>
    </citation>
    <scope>NUCLEOTIDE SEQUENCE</scope>
    <source>
        <strain evidence="2">R40</strain>
    </source>
</reference>
<dbReference type="EMBL" id="CM026433">
    <property type="protein sequence ID" value="KAG0555661.1"/>
    <property type="molecule type" value="Genomic_DNA"/>
</dbReference>
<keyword evidence="3" id="KW-1185">Reference proteome</keyword>